<evidence type="ECO:0000313" key="2">
    <source>
        <dbReference type="EMBL" id="QNO55631.1"/>
    </source>
</evidence>
<dbReference type="GO" id="GO:0004632">
    <property type="term" value="F:phosphopantothenate--cysteine ligase activity"/>
    <property type="evidence" value="ECO:0007669"/>
    <property type="project" value="UniProtKB-EC"/>
</dbReference>
<dbReference type="EC" id="6.3.2.5" evidence="2"/>
<protein>
    <submittedName>
        <fullName evidence="2">Coenzyme A biosynthesis bifunctional protein CoaBC</fullName>
        <ecNumber evidence="2">6.3.2.5</ecNumber>
    </submittedName>
</protein>
<dbReference type="AlphaFoldDB" id="A0A7G9Z5U7"/>
<dbReference type="Pfam" id="PF04127">
    <property type="entry name" value="DFP"/>
    <property type="match status" value="1"/>
</dbReference>
<dbReference type="InterPro" id="IPR035929">
    <property type="entry name" value="CoaB-like_sf"/>
</dbReference>
<organism evidence="2">
    <name type="scientific">Candidatus Methanophaga sp. ANME-1 ERB7</name>
    <dbReference type="NCBI Taxonomy" id="2759913"/>
    <lineage>
        <taxon>Archaea</taxon>
        <taxon>Methanobacteriati</taxon>
        <taxon>Methanobacteriota</taxon>
        <taxon>Stenosarchaea group</taxon>
        <taxon>Methanomicrobia</taxon>
        <taxon>Candidatus Methanophagales</taxon>
        <taxon>Candidatus Methanophagaceae</taxon>
        <taxon>Candidatus Methanophaga</taxon>
    </lineage>
</organism>
<proteinExistence type="predicted"/>
<keyword evidence="2" id="KW-0436">Ligase</keyword>
<reference evidence="2" key="1">
    <citation type="submission" date="2020-06" db="EMBL/GenBank/DDBJ databases">
        <title>Unique genomic features of the anaerobic methanotrophic archaea.</title>
        <authorList>
            <person name="Chadwick G.L."/>
            <person name="Skennerton C.T."/>
            <person name="Laso-Perez R."/>
            <person name="Leu A.O."/>
            <person name="Speth D.R."/>
            <person name="Yu H."/>
            <person name="Morgan-Lang C."/>
            <person name="Hatzenpichler R."/>
            <person name="Goudeau D."/>
            <person name="Malmstrom R."/>
            <person name="Brazelton W.J."/>
            <person name="Woyke T."/>
            <person name="Hallam S.J."/>
            <person name="Tyson G.W."/>
            <person name="Wegener G."/>
            <person name="Boetius A."/>
            <person name="Orphan V."/>
        </authorList>
    </citation>
    <scope>NUCLEOTIDE SEQUENCE</scope>
</reference>
<gene>
    <name evidence="2" type="primary">coaBC_1</name>
    <name evidence="2" type="ORF">AMFAPHJD_00005</name>
</gene>
<dbReference type="Gene3D" id="3.40.50.10300">
    <property type="entry name" value="CoaB-like"/>
    <property type="match status" value="1"/>
</dbReference>
<evidence type="ECO:0000259" key="1">
    <source>
        <dbReference type="Pfam" id="PF04127"/>
    </source>
</evidence>
<accession>A0A7G9Z5U7</accession>
<name>A0A7G9Z5U7_9EURY</name>
<dbReference type="SUPFAM" id="SSF102645">
    <property type="entry name" value="CoaB-like"/>
    <property type="match status" value="1"/>
</dbReference>
<dbReference type="InterPro" id="IPR007085">
    <property type="entry name" value="DNA/pantothenate-metab_flavo_C"/>
</dbReference>
<feature type="domain" description="DNA/pantothenate metabolism flavoprotein C-terminal" evidence="1">
    <location>
        <begin position="4"/>
        <end position="54"/>
    </location>
</feature>
<sequence length="61" mass="6891">MADYKLEMVVANDVGKGGIGTEENEVYIMREGGKEIKRVKGPKRRIAEEILSELSLLKNRK</sequence>
<dbReference type="EMBL" id="MT631624">
    <property type="protein sequence ID" value="QNO55631.1"/>
    <property type="molecule type" value="Genomic_DNA"/>
</dbReference>